<evidence type="ECO:0000256" key="10">
    <source>
        <dbReference type="SAM" id="MobiDB-lite"/>
    </source>
</evidence>
<evidence type="ECO:0000256" key="2">
    <source>
        <dbReference type="ARBA" id="ARBA00022741"/>
    </source>
</evidence>
<accession>A0ABQ6MNU1</accession>
<dbReference type="EC" id="2.7.12.2" evidence="6"/>
<feature type="region of interest" description="Disordered" evidence="10">
    <location>
        <begin position="1"/>
        <end position="107"/>
    </location>
</feature>
<evidence type="ECO:0000313" key="13">
    <source>
        <dbReference type="Proteomes" id="UP001165060"/>
    </source>
</evidence>
<dbReference type="InterPro" id="IPR000719">
    <property type="entry name" value="Prot_kinase_dom"/>
</dbReference>
<dbReference type="PROSITE" id="PS00108">
    <property type="entry name" value="PROTEIN_KINASE_ST"/>
    <property type="match status" value="1"/>
</dbReference>
<dbReference type="InterPro" id="IPR011009">
    <property type="entry name" value="Kinase-like_dom_sf"/>
</dbReference>
<dbReference type="Gene3D" id="1.10.510.10">
    <property type="entry name" value="Transferase(Phosphotransferase) domain 1"/>
    <property type="match status" value="1"/>
</dbReference>
<dbReference type="PANTHER" id="PTHR48013">
    <property type="entry name" value="DUAL SPECIFICITY MITOGEN-ACTIVATED PROTEIN KINASE KINASE 5-RELATED"/>
    <property type="match status" value="1"/>
</dbReference>
<feature type="domain" description="Protein kinase" evidence="11">
    <location>
        <begin position="143"/>
        <end position="410"/>
    </location>
</feature>
<dbReference type="Pfam" id="PF00069">
    <property type="entry name" value="Pkinase"/>
    <property type="match status" value="1"/>
</dbReference>
<dbReference type="PANTHER" id="PTHR48013:SF9">
    <property type="entry name" value="DUAL SPECIFICITY MITOGEN-ACTIVATED PROTEIN KINASE KINASE 5"/>
    <property type="match status" value="1"/>
</dbReference>
<evidence type="ECO:0000256" key="9">
    <source>
        <dbReference type="ARBA" id="ARBA00051693"/>
    </source>
</evidence>
<sequence>MAFRKKKPFLNLNLGGSSPSSAPSLSSGSDCTPHHDNTNEKASSSLLSEALPEARYDASYERAEAKARDDSDDEDRKPANPNRGAPAPPRPALSRQGSDQISDTSYRSPSLGLSIGASYVRVRNPATKRVLALRNSRPWARELRVLGALGRGACSTVYKAVLGPAAAPPADLYAVKTCPVHDGARTGQLLAEINLLARLSCPCLVQFDGAYYGKNEISLVLEYMNLGDLGGLARRGGIPDRALAAVFQQVLFGLGYLHWYGLVHRDVKPGNILLSSAGYVKLSDFGIASSKHLSESAGAEGAMNSTVVGTSLYMSPERLAGLKYDGSADMWSAGLVMLEIATGRRAFEGMSVVEVVMTIDDWDGRELEALVEAGGPIGIAPGLREMVMLCLAKDMARRMKSSILIKAPHLKACGVDTLEGSVAVMSSYLSSVYGPRDDSDVSLSMIRNMVDSEAVPDEYMELAESYRSMSVRGEAKGVGDELDEDDEAETKMMEESLQAMSIDDGGSGMWRK</sequence>
<dbReference type="InterPro" id="IPR008271">
    <property type="entry name" value="Ser/Thr_kinase_AS"/>
</dbReference>
<evidence type="ECO:0000256" key="1">
    <source>
        <dbReference type="ARBA" id="ARBA00022679"/>
    </source>
</evidence>
<dbReference type="PROSITE" id="PS50011">
    <property type="entry name" value="PROTEIN_KINASE_DOM"/>
    <property type="match status" value="1"/>
</dbReference>
<comment type="similarity">
    <text evidence="5">Belongs to the protein kinase superfamily. STE Ser/Thr protein kinase family. MAP kinase kinase subfamily.</text>
</comment>
<dbReference type="Proteomes" id="UP001165060">
    <property type="component" value="Unassembled WGS sequence"/>
</dbReference>
<evidence type="ECO:0000256" key="3">
    <source>
        <dbReference type="ARBA" id="ARBA00022777"/>
    </source>
</evidence>
<evidence type="ECO:0000256" key="6">
    <source>
        <dbReference type="ARBA" id="ARBA00038999"/>
    </source>
</evidence>
<keyword evidence="1" id="KW-0808">Transferase</keyword>
<keyword evidence="2" id="KW-0547">Nucleotide-binding</keyword>
<feature type="compositionally biased region" description="Low complexity" evidence="10">
    <location>
        <begin position="40"/>
        <end position="51"/>
    </location>
</feature>
<keyword evidence="4" id="KW-0067">ATP-binding</keyword>
<evidence type="ECO:0000313" key="12">
    <source>
        <dbReference type="EMBL" id="GMI29231.1"/>
    </source>
</evidence>
<evidence type="ECO:0000256" key="8">
    <source>
        <dbReference type="ARBA" id="ARBA00049299"/>
    </source>
</evidence>
<feature type="compositionally biased region" description="Basic and acidic residues" evidence="10">
    <location>
        <begin position="52"/>
        <end position="78"/>
    </location>
</feature>
<proteinExistence type="inferred from homology"/>
<evidence type="ECO:0000256" key="7">
    <source>
        <dbReference type="ARBA" id="ARBA00049014"/>
    </source>
</evidence>
<dbReference type="EMBL" id="BRYB01000391">
    <property type="protein sequence ID" value="GMI29231.1"/>
    <property type="molecule type" value="Genomic_DNA"/>
</dbReference>
<gene>
    <name evidence="12" type="ORF">TeGR_g9253</name>
</gene>
<protein>
    <recommendedName>
        <fullName evidence="6">mitogen-activated protein kinase kinase</fullName>
        <ecNumber evidence="6">2.7.12.2</ecNumber>
    </recommendedName>
</protein>
<evidence type="ECO:0000256" key="5">
    <source>
        <dbReference type="ARBA" id="ARBA00038035"/>
    </source>
</evidence>
<keyword evidence="3" id="KW-0418">Kinase</keyword>
<feature type="compositionally biased region" description="Low complexity" evidence="10">
    <location>
        <begin position="10"/>
        <end position="29"/>
    </location>
</feature>
<dbReference type="SMART" id="SM00220">
    <property type="entry name" value="S_TKc"/>
    <property type="match status" value="1"/>
</dbReference>
<keyword evidence="13" id="KW-1185">Reference proteome</keyword>
<feature type="compositionally biased region" description="Polar residues" evidence="10">
    <location>
        <begin position="95"/>
        <end position="107"/>
    </location>
</feature>
<name>A0ABQ6MNU1_9STRA</name>
<evidence type="ECO:0000259" key="11">
    <source>
        <dbReference type="PROSITE" id="PS50011"/>
    </source>
</evidence>
<comment type="catalytic activity">
    <reaction evidence="7">
        <text>L-seryl-[protein] + ATP = O-phospho-L-seryl-[protein] + ADP + H(+)</text>
        <dbReference type="Rhea" id="RHEA:17989"/>
        <dbReference type="Rhea" id="RHEA-COMP:9863"/>
        <dbReference type="Rhea" id="RHEA-COMP:11604"/>
        <dbReference type="ChEBI" id="CHEBI:15378"/>
        <dbReference type="ChEBI" id="CHEBI:29999"/>
        <dbReference type="ChEBI" id="CHEBI:30616"/>
        <dbReference type="ChEBI" id="CHEBI:83421"/>
        <dbReference type="ChEBI" id="CHEBI:456216"/>
        <dbReference type="EC" id="2.7.12.2"/>
    </reaction>
</comment>
<comment type="caution">
    <text evidence="12">The sequence shown here is derived from an EMBL/GenBank/DDBJ whole genome shotgun (WGS) entry which is preliminary data.</text>
</comment>
<organism evidence="12 13">
    <name type="scientific">Tetraparma gracilis</name>
    <dbReference type="NCBI Taxonomy" id="2962635"/>
    <lineage>
        <taxon>Eukaryota</taxon>
        <taxon>Sar</taxon>
        <taxon>Stramenopiles</taxon>
        <taxon>Ochrophyta</taxon>
        <taxon>Bolidophyceae</taxon>
        <taxon>Parmales</taxon>
        <taxon>Triparmaceae</taxon>
        <taxon>Tetraparma</taxon>
    </lineage>
</organism>
<evidence type="ECO:0000256" key="4">
    <source>
        <dbReference type="ARBA" id="ARBA00022840"/>
    </source>
</evidence>
<comment type="catalytic activity">
    <reaction evidence="9">
        <text>L-tyrosyl-[protein] + ATP = O-phospho-L-tyrosyl-[protein] + ADP + H(+)</text>
        <dbReference type="Rhea" id="RHEA:10596"/>
        <dbReference type="Rhea" id="RHEA-COMP:10136"/>
        <dbReference type="Rhea" id="RHEA-COMP:20101"/>
        <dbReference type="ChEBI" id="CHEBI:15378"/>
        <dbReference type="ChEBI" id="CHEBI:30616"/>
        <dbReference type="ChEBI" id="CHEBI:46858"/>
        <dbReference type="ChEBI" id="CHEBI:61978"/>
        <dbReference type="ChEBI" id="CHEBI:456216"/>
        <dbReference type="EC" id="2.7.12.2"/>
    </reaction>
</comment>
<reference evidence="12 13" key="1">
    <citation type="journal article" date="2023" name="Commun. Biol.">
        <title>Genome analysis of Parmales, the sister group of diatoms, reveals the evolutionary specialization of diatoms from phago-mixotrophs to photoautotrophs.</title>
        <authorList>
            <person name="Ban H."/>
            <person name="Sato S."/>
            <person name="Yoshikawa S."/>
            <person name="Yamada K."/>
            <person name="Nakamura Y."/>
            <person name="Ichinomiya M."/>
            <person name="Sato N."/>
            <person name="Blanc-Mathieu R."/>
            <person name="Endo H."/>
            <person name="Kuwata A."/>
            <person name="Ogata H."/>
        </authorList>
    </citation>
    <scope>NUCLEOTIDE SEQUENCE [LARGE SCALE GENOMIC DNA]</scope>
</reference>
<dbReference type="SUPFAM" id="SSF56112">
    <property type="entry name" value="Protein kinase-like (PK-like)"/>
    <property type="match status" value="1"/>
</dbReference>
<comment type="catalytic activity">
    <reaction evidence="8">
        <text>L-threonyl-[protein] + ATP = O-phospho-L-threonyl-[protein] + ADP + H(+)</text>
        <dbReference type="Rhea" id="RHEA:46608"/>
        <dbReference type="Rhea" id="RHEA-COMP:11060"/>
        <dbReference type="Rhea" id="RHEA-COMP:11605"/>
        <dbReference type="ChEBI" id="CHEBI:15378"/>
        <dbReference type="ChEBI" id="CHEBI:30013"/>
        <dbReference type="ChEBI" id="CHEBI:30616"/>
        <dbReference type="ChEBI" id="CHEBI:61977"/>
        <dbReference type="ChEBI" id="CHEBI:456216"/>
        <dbReference type="EC" id="2.7.12.2"/>
    </reaction>
</comment>